<dbReference type="AlphaFoldDB" id="X6M516"/>
<protein>
    <submittedName>
        <fullName evidence="2">Uncharacterized protein</fullName>
    </submittedName>
</protein>
<feature type="region of interest" description="Disordered" evidence="1">
    <location>
        <begin position="335"/>
        <end position="355"/>
    </location>
</feature>
<accession>X6M516</accession>
<evidence type="ECO:0000313" key="3">
    <source>
        <dbReference type="Proteomes" id="UP000023152"/>
    </source>
</evidence>
<reference evidence="2 3" key="1">
    <citation type="journal article" date="2013" name="Curr. Biol.">
        <title>The Genome of the Foraminiferan Reticulomyxa filosa.</title>
        <authorList>
            <person name="Glockner G."/>
            <person name="Hulsmann N."/>
            <person name="Schleicher M."/>
            <person name="Noegel A.A."/>
            <person name="Eichinger L."/>
            <person name="Gallinger C."/>
            <person name="Pawlowski J."/>
            <person name="Sierra R."/>
            <person name="Euteneuer U."/>
            <person name="Pillet L."/>
            <person name="Moustafa A."/>
            <person name="Platzer M."/>
            <person name="Groth M."/>
            <person name="Szafranski K."/>
            <person name="Schliwa M."/>
        </authorList>
    </citation>
    <scope>NUCLEOTIDE SEQUENCE [LARGE SCALE GENOMIC DNA]</scope>
</reference>
<name>X6M516_RETFI</name>
<gene>
    <name evidence="2" type="ORF">RFI_28310</name>
</gene>
<sequence length="450" mass="52025">MYIYTYMQSPFFFFFFKKKTIHRSNYRNLRMQLKMDLKIESVSSFHYQARAQSTSRHDEVNERSISPMAQEQLQSQTQKQNDSAPSQSNQSDQYKNWCGYMRCCFLSANRIATPVFNTNDQSNTLRRDNNRATSPSVLVETHHKHGLDRRVTGIVKLSDVLAIREGFQAFCHHLCREYSLEVRFLFLFVYVRASMRTCIYVYNLLLLVHVLFMYLFWTCIQHLLFMVQYLQLKRVISKNQFLIYTYMYVYKKKEGDDYMCILWRGRGGGGGKKRIVEESEIGMDLNLPKDVFRLSENNKSIAAMSSTHGSKDGGGSPTPARPVVMNIPLPELKMERSASKSASGPKQDHESSPEDNPIALDIFVAFVNLYHRYIPDSASSSVNISHQVRFDITILINQVKSQLDCDVAPNVEDTKLLIKKLIVVFDRALKEVFSLFACFKQTKGNSKINK</sequence>
<proteinExistence type="predicted"/>
<keyword evidence="3" id="KW-1185">Reference proteome</keyword>
<feature type="region of interest" description="Disordered" evidence="1">
    <location>
        <begin position="69"/>
        <end position="91"/>
    </location>
</feature>
<evidence type="ECO:0000313" key="2">
    <source>
        <dbReference type="EMBL" id="ETO09078.1"/>
    </source>
</evidence>
<evidence type="ECO:0000256" key="1">
    <source>
        <dbReference type="SAM" id="MobiDB-lite"/>
    </source>
</evidence>
<dbReference type="EMBL" id="ASPP01024383">
    <property type="protein sequence ID" value="ETO09078.1"/>
    <property type="molecule type" value="Genomic_DNA"/>
</dbReference>
<dbReference type="Proteomes" id="UP000023152">
    <property type="component" value="Unassembled WGS sequence"/>
</dbReference>
<comment type="caution">
    <text evidence="2">The sequence shown here is derived from an EMBL/GenBank/DDBJ whole genome shotgun (WGS) entry which is preliminary data.</text>
</comment>
<organism evidence="2 3">
    <name type="scientific">Reticulomyxa filosa</name>
    <dbReference type="NCBI Taxonomy" id="46433"/>
    <lineage>
        <taxon>Eukaryota</taxon>
        <taxon>Sar</taxon>
        <taxon>Rhizaria</taxon>
        <taxon>Retaria</taxon>
        <taxon>Foraminifera</taxon>
        <taxon>Monothalamids</taxon>
        <taxon>Reticulomyxidae</taxon>
        <taxon>Reticulomyxa</taxon>
    </lineage>
</organism>